<evidence type="ECO:0000313" key="7">
    <source>
        <dbReference type="Proteomes" id="UP000199310"/>
    </source>
</evidence>
<dbReference type="InterPro" id="IPR036877">
    <property type="entry name" value="SUI1_dom_sf"/>
</dbReference>
<dbReference type="RefSeq" id="WP_079469894.1">
    <property type="nucleotide sequence ID" value="NZ_FOJG01000001.1"/>
</dbReference>
<dbReference type="STRING" id="29529.SAMN04488122_1066"/>
<dbReference type="GO" id="GO:0001731">
    <property type="term" value="P:formation of translation preinitiation complex"/>
    <property type="evidence" value="ECO:0007669"/>
    <property type="project" value="TreeGrafter"/>
</dbReference>
<evidence type="ECO:0000256" key="2">
    <source>
        <dbReference type="ARBA" id="ARBA00022845"/>
    </source>
</evidence>
<protein>
    <submittedName>
        <fullName evidence="6">Translation initiation factor 1 (eIF-1/SUI1)</fullName>
    </submittedName>
</protein>
<dbReference type="PANTHER" id="PTHR12789">
    <property type="entry name" value="DENSITY-REGULATED PROTEIN HOMOLOG"/>
    <property type="match status" value="1"/>
</dbReference>
<dbReference type="PROSITE" id="PS50296">
    <property type="entry name" value="SUI1"/>
    <property type="match status" value="1"/>
</dbReference>
<gene>
    <name evidence="6" type="ORF">SAMN04488122_1066</name>
</gene>
<evidence type="ECO:0000256" key="3">
    <source>
        <dbReference type="ARBA" id="ARBA00022917"/>
    </source>
</evidence>
<dbReference type="InterPro" id="IPR001950">
    <property type="entry name" value="SUI1"/>
</dbReference>
<dbReference type="PIRSF" id="PIRSF037511">
    <property type="entry name" value="Transl_init_SUI1_pro"/>
    <property type="match status" value="1"/>
</dbReference>
<dbReference type="Proteomes" id="UP000199310">
    <property type="component" value="Unassembled WGS sequence"/>
</dbReference>
<accession>A0A1I0PXC8</accession>
<dbReference type="OrthoDB" id="9792915at2"/>
<dbReference type="GO" id="GO:0006417">
    <property type="term" value="P:regulation of translation"/>
    <property type="evidence" value="ECO:0007669"/>
    <property type="project" value="UniProtKB-KW"/>
</dbReference>
<organism evidence="6 7">
    <name type="scientific">Chitinophaga arvensicola</name>
    <dbReference type="NCBI Taxonomy" id="29529"/>
    <lineage>
        <taxon>Bacteria</taxon>
        <taxon>Pseudomonadati</taxon>
        <taxon>Bacteroidota</taxon>
        <taxon>Chitinophagia</taxon>
        <taxon>Chitinophagales</taxon>
        <taxon>Chitinophagaceae</taxon>
        <taxon>Chitinophaga</taxon>
    </lineage>
</organism>
<feature type="region of interest" description="Disordered" evidence="4">
    <location>
        <begin position="1"/>
        <end position="21"/>
    </location>
</feature>
<evidence type="ECO:0000259" key="5">
    <source>
        <dbReference type="PROSITE" id="PS50296"/>
    </source>
</evidence>
<dbReference type="PANTHER" id="PTHR12789:SF0">
    <property type="entry name" value="DENSITY-REGULATED PROTEIN"/>
    <property type="match status" value="1"/>
</dbReference>
<dbReference type="GO" id="GO:0003729">
    <property type="term" value="F:mRNA binding"/>
    <property type="evidence" value="ECO:0007669"/>
    <property type="project" value="TreeGrafter"/>
</dbReference>
<evidence type="ECO:0000313" key="6">
    <source>
        <dbReference type="EMBL" id="SEW19199.1"/>
    </source>
</evidence>
<keyword evidence="2" id="KW-0810">Translation regulation</keyword>
<keyword evidence="3" id="KW-0648">Protein biosynthesis</keyword>
<comment type="similarity">
    <text evidence="1">Belongs to the SUI1 family.</text>
</comment>
<sequence length="112" mass="12499">MSKKKNTPGNGIVYSTDPNFSLEPEQEEVTETLAPAEQILRVTLDKKQRAGKVVTLITGFVGKEEDIEKLGKELKTKCGTGGSVKDGEILIQGDYKEKVVKWLLDWGYKRTK</sequence>
<dbReference type="InterPro" id="IPR050318">
    <property type="entry name" value="DENR/SUI1_TIF"/>
</dbReference>
<keyword evidence="7" id="KW-1185">Reference proteome</keyword>
<dbReference type="InterPro" id="IPR005872">
    <property type="entry name" value="SUI1_arc_bac"/>
</dbReference>
<dbReference type="Gene3D" id="3.30.780.10">
    <property type="entry name" value="SUI1-like domain"/>
    <property type="match status" value="1"/>
</dbReference>
<dbReference type="CDD" id="cd11567">
    <property type="entry name" value="YciH_like"/>
    <property type="match status" value="1"/>
</dbReference>
<dbReference type="EMBL" id="FOJG01000001">
    <property type="protein sequence ID" value="SEW19199.1"/>
    <property type="molecule type" value="Genomic_DNA"/>
</dbReference>
<proteinExistence type="inferred from homology"/>
<name>A0A1I0PXC8_9BACT</name>
<reference evidence="7" key="1">
    <citation type="submission" date="2016-10" db="EMBL/GenBank/DDBJ databases">
        <authorList>
            <person name="Varghese N."/>
            <person name="Submissions S."/>
        </authorList>
    </citation>
    <scope>NUCLEOTIDE SEQUENCE [LARGE SCALE GENOMIC DNA]</scope>
    <source>
        <strain evidence="7">DSM 3695</strain>
    </source>
</reference>
<evidence type="ECO:0000256" key="1">
    <source>
        <dbReference type="ARBA" id="ARBA00005422"/>
    </source>
</evidence>
<dbReference type="GO" id="GO:0003743">
    <property type="term" value="F:translation initiation factor activity"/>
    <property type="evidence" value="ECO:0007669"/>
    <property type="project" value="UniProtKB-KW"/>
</dbReference>
<dbReference type="Pfam" id="PF01253">
    <property type="entry name" value="SUI1"/>
    <property type="match status" value="1"/>
</dbReference>
<dbReference type="SUPFAM" id="SSF55159">
    <property type="entry name" value="eIF1-like"/>
    <property type="match status" value="1"/>
</dbReference>
<feature type="domain" description="SUI1" evidence="5">
    <location>
        <begin position="47"/>
        <end position="107"/>
    </location>
</feature>
<evidence type="ECO:0000256" key="4">
    <source>
        <dbReference type="SAM" id="MobiDB-lite"/>
    </source>
</evidence>
<dbReference type="GO" id="GO:0002188">
    <property type="term" value="P:translation reinitiation"/>
    <property type="evidence" value="ECO:0007669"/>
    <property type="project" value="TreeGrafter"/>
</dbReference>
<keyword evidence="6" id="KW-0396">Initiation factor</keyword>
<dbReference type="AlphaFoldDB" id="A0A1I0PXC8"/>